<dbReference type="RefSeq" id="WP_283409652.1">
    <property type="nucleotide sequence ID" value="NZ_FXUF01000008.1"/>
</dbReference>
<dbReference type="Pfam" id="PF14903">
    <property type="entry name" value="WG_beta_rep"/>
    <property type="match status" value="3"/>
</dbReference>
<keyword evidence="3" id="KW-1185">Reference proteome</keyword>
<accession>A0AA45WWT6</accession>
<organism evidence="2 3">
    <name type="scientific">Anoxynatronum buryatiense</name>
    <dbReference type="NCBI Taxonomy" id="489973"/>
    <lineage>
        <taxon>Bacteria</taxon>
        <taxon>Bacillati</taxon>
        <taxon>Bacillota</taxon>
        <taxon>Clostridia</taxon>
        <taxon>Eubacteriales</taxon>
        <taxon>Clostridiaceae</taxon>
        <taxon>Anoxynatronum</taxon>
    </lineage>
</organism>
<evidence type="ECO:0000313" key="2">
    <source>
        <dbReference type="EMBL" id="SMP60719.1"/>
    </source>
</evidence>
<dbReference type="EMBL" id="FXUF01000008">
    <property type="protein sequence ID" value="SMP60719.1"/>
    <property type="molecule type" value="Genomic_DNA"/>
</dbReference>
<dbReference type="Proteomes" id="UP001158066">
    <property type="component" value="Unassembled WGS sequence"/>
</dbReference>
<dbReference type="PANTHER" id="PTHR37841:SF1">
    <property type="entry name" value="DUF3298 DOMAIN-CONTAINING PROTEIN"/>
    <property type="match status" value="1"/>
</dbReference>
<protein>
    <submittedName>
        <fullName evidence="2">WG containing repeat-containing protein</fullName>
    </submittedName>
</protein>
<dbReference type="InterPro" id="IPR032774">
    <property type="entry name" value="WG_beta_rep"/>
</dbReference>
<dbReference type="InterPro" id="IPR008490">
    <property type="entry name" value="Transposase_InsH_N"/>
</dbReference>
<evidence type="ECO:0000259" key="1">
    <source>
        <dbReference type="Pfam" id="PF05598"/>
    </source>
</evidence>
<evidence type="ECO:0000313" key="3">
    <source>
        <dbReference type="Proteomes" id="UP001158066"/>
    </source>
</evidence>
<sequence>MGFSEIVFPAINEERFAVLYSDKAASRPNAPVNAIVGALILKEMFALTDEDLLESILCDVRFQVALRSTSFKEQPFSDRTFSRFRERLYHYELETGEDLLKDEMEALAETFRQYLGIEPTLKRMDSLMVSSNGYYLLPVSVDSQWGFMNTSGEIVIEPVFQQVLTFSDNGLAPVQVDNLWGLINTKGESVVEPQFDYMHHQFSMGLIGAGIVEPGEIGFLNKDGNWAIAPTGILAGHFNEEGLAVFSMNEQYGMMDINRNILIEPIYDFVFDTALLDWEQAPFLLNGQWGSMNRQGEVVTEAMFDSLFHFDKAGMARIESHEGYSN</sequence>
<proteinExistence type="predicted"/>
<comment type="caution">
    <text evidence="2">The sequence shown here is derived from an EMBL/GenBank/DDBJ whole genome shotgun (WGS) entry which is preliminary data.</text>
</comment>
<name>A0AA45WWT6_9CLOT</name>
<dbReference type="PANTHER" id="PTHR37841">
    <property type="entry name" value="GLR2918 PROTEIN"/>
    <property type="match status" value="1"/>
</dbReference>
<dbReference type="Pfam" id="PF05598">
    <property type="entry name" value="DUF772"/>
    <property type="match status" value="1"/>
</dbReference>
<reference evidence="2" key="1">
    <citation type="submission" date="2017-05" db="EMBL/GenBank/DDBJ databases">
        <authorList>
            <person name="Varghese N."/>
            <person name="Submissions S."/>
        </authorList>
    </citation>
    <scope>NUCLEOTIDE SEQUENCE</scope>
    <source>
        <strain evidence="2">Su22</strain>
    </source>
</reference>
<feature type="domain" description="Transposase InsH N-terminal" evidence="1">
    <location>
        <begin position="13"/>
        <end position="87"/>
    </location>
</feature>
<dbReference type="SUPFAM" id="SSF69360">
    <property type="entry name" value="Cell wall binding repeat"/>
    <property type="match status" value="1"/>
</dbReference>
<dbReference type="AlphaFoldDB" id="A0AA45WWT6"/>
<gene>
    <name evidence="2" type="ORF">SAMN06296020_108170</name>
</gene>